<dbReference type="OrthoDB" id="757982at2759"/>
<dbReference type="PANTHER" id="PTHR46524">
    <property type="entry name" value="CW-TYPE ZINC FINGER"/>
    <property type="match status" value="1"/>
</dbReference>
<evidence type="ECO:0000256" key="2">
    <source>
        <dbReference type="ARBA" id="ARBA00022771"/>
    </source>
</evidence>
<dbReference type="Proteomes" id="UP000623129">
    <property type="component" value="Unassembled WGS sequence"/>
</dbReference>
<dbReference type="Pfam" id="PF07496">
    <property type="entry name" value="zf-CW"/>
    <property type="match status" value="1"/>
</dbReference>
<evidence type="ECO:0000256" key="4">
    <source>
        <dbReference type="SAM" id="MobiDB-lite"/>
    </source>
</evidence>
<evidence type="ECO:0000256" key="1">
    <source>
        <dbReference type="ARBA" id="ARBA00022723"/>
    </source>
</evidence>
<feature type="compositionally biased region" description="Polar residues" evidence="4">
    <location>
        <begin position="129"/>
        <end position="138"/>
    </location>
</feature>
<feature type="region of interest" description="Disordered" evidence="4">
    <location>
        <begin position="638"/>
        <end position="1044"/>
    </location>
</feature>
<organism evidence="6 7">
    <name type="scientific">Carex littledalei</name>
    <dbReference type="NCBI Taxonomy" id="544730"/>
    <lineage>
        <taxon>Eukaryota</taxon>
        <taxon>Viridiplantae</taxon>
        <taxon>Streptophyta</taxon>
        <taxon>Embryophyta</taxon>
        <taxon>Tracheophyta</taxon>
        <taxon>Spermatophyta</taxon>
        <taxon>Magnoliopsida</taxon>
        <taxon>Liliopsida</taxon>
        <taxon>Poales</taxon>
        <taxon>Cyperaceae</taxon>
        <taxon>Cyperoideae</taxon>
        <taxon>Cariceae</taxon>
        <taxon>Carex</taxon>
        <taxon>Carex subgen. Euthyceras</taxon>
    </lineage>
</organism>
<reference evidence="6" key="1">
    <citation type="submission" date="2020-01" db="EMBL/GenBank/DDBJ databases">
        <title>Genome sequence of Kobresia littledalei, the first chromosome-level genome in the family Cyperaceae.</title>
        <authorList>
            <person name="Qu G."/>
        </authorList>
    </citation>
    <scope>NUCLEOTIDE SEQUENCE</scope>
    <source>
        <strain evidence="6">C.B.Clarke</strain>
        <tissue evidence="6">Leaf</tissue>
    </source>
</reference>
<feature type="compositionally biased region" description="Basic and acidic residues" evidence="4">
    <location>
        <begin position="774"/>
        <end position="827"/>
    </location>
</feature>
<dbReference type="InterPro" id="IPR011124">
    <property type="entry name" value="Znf_CW"/>
</dbReference>
<dbReference type="PROSITE" id="PS51050">
    <property type="entry name" value="ZF_CW"/>
    <property type="match status" value="1"/>
</dbReference>
<feature type="compositionally biased region" description="Polar residues" evidence="4">
    <location>
        <begin position="68"/>
        <end position="88"/>
    </location>
</feature>
<feature type="compositionally biased region" description="Polar residues" evidence="4">
    <location>
        <begin position="389"/>
        <end position="405"/>
    </location>
</feature>
<evidence type="ECO:0000313" key="7">
    <source>
        <dbReference type="Proteomes" id="UP000623129"/>
    </source>
</evidence>
<dbReference type="InterPro" id="IPR055300">
    <property type="entry name" value="CWZF3/5/7"/>
</dbReference>
<evidence type="ECO:0000259" key="5">
    <source>
        <dbReference type="PROSITE" id="PS51050"/>
    </source>
</evidence>
<feature type="region of interest" description="Disordered" evidence="4">
    <location>
        <begin position="265"/>
        <end position="305"/>
    </location>
</feature>
<dbReference type="Pfam" id="PF24756">
    <property type="entry name" value="THD_CWZF3-5-7"/>
    <property type="match status" value="1"/>
</dbReference>
<evidence type="ECO:0000256" key="3">
    <source>
        <dbReference type="ARBA" id="ARBA00022833"/>
    </source>
</evidence>
<feature type="compositionally biased region" description="Basic and acidic residues" evidence="4">
    <location>
        <begin position="421"/>
        <end position="431"/>
    </location>
</feature>
<feature type="compositionally biased region" description="Basic and acidic residues" evidence="4">
    <location>
        <begin position="873"/>
        <end position="888"/>
    </location>
</feature>
<accession>A0A833QQ96</accession>
<sequence>MDDSELEEGEACEYTLDPDAYSYIDEKIENCLGHLQKEFVGGELSAEHLGAKFGGYGSFLPAHRRSPSVLSQPRSPTKPPNQRNSASPCNPPLEGTHHNRSVVTGTSISSRNIPKRVPSTDNLVKKETFTSGPSSRQLPIQKHNPSKNSIGGGSTDQKTLKVRIKVGNENTLRRDNAAIYSGLGLDISPSSSFEASSGGSAGPSAESRGVPGESPQSILEAMTCSLIPGGFLLSPIKGCFMNFTGKTTPVLKNAPKTSQILSKSNIPTKEAKAHKLKNSRPDEKNRTHSSTKVLKELPDLPSKEQTSAIDLVKEKVELVEEDDQSYAFKSVENGDVDLKIKPKLKSVKGDKKSTPSNKERFKDTTSLDTKRKSKGESKKKVSISKADSVESNKNGDQYVGPSNSMKLEVENAAEVKVQPQYDERRVQKEKQSSNSTSTDRKKGSVVRSKKSDTLPKNELENDFTREFFEENLSEKKKKPVGVKIQNEKDTPLRECLPKEWPSNNRFEKEPALEVQGNNPVPATGNLTTAEALVAPIPPMEINESWVGCDKCHKWRLLPYWTNPDSLPKKWHCKLLDWLPGKNRCDVGEEETTAGANALNLVPLPLPGTANASIGVLPDANVIAPLTGAVQSNSLLVQFSKKKKEPREGTDLTNPPKKREKTSLKGNLETTSYGSGGLGIESMSADFTAEKHKSKHQNLGRYSDGGDITGKASNHSKSKNKRPLEPDDSKASKKIKKEESHPYVKEKRPESGLPGNTTFDTVNRSSKKASLNSSFDERLDTKGTKVERRENFSTPDRVPERIDVAQEKKMREQNHGEKVPNSSRRDMAYAHPSAEATSSSSKVSGSRSRRSKTKLHERRGSPVESVSSSPVRHLSSEKLRKGIPIKEEVVNIASYTLPMVSPKRGPSTEMERPNKQPRLSETQRSTADDLKTGGSSKNVPAEQDSEYSEKKPVQHADRPNHHENHEGSNHRKIPKSELKVSSRPKEKHRSHSDKAVTDKPQPAGNKLVPEASGTKIGASAVNENNVPQNGHLPKAPQPKKQEIANGLPPNAVRQAASNPLDTSSPAKNLLLKEARDLKHTADRIKNDESELDSTRLYFEAALKFLQGASLCEPAGGDTSRQGEATHAMQIYSDTAKLCEFCAHSYERCKKMGAAALAYKCVEVAYLKAAFYKNPGASRDRHELQTTLQMLQLGESPSSSASDIDNLNNHGLAKVASVKDSNSPQVAGANHLMAARNHPHMIRLLAYTNDLNCAFEATRKSLAAFTAFNSENGEVDANGIASIRSALDFGFHNVRELLQLVRVSMESVCR</sequence>
<feature type="compositionally biased region" description="Basic and acidic residues" evidence="4">
    <location>
        <begin position="449"/>
        <end position="458"/>
    </location>
</feature>
<feature type="compositionally biased region" description="Basic and acidic residues" evidence="4">
    <location>
        <begin position="946"/>
        <end position="983"/>
    </location>
</feature>
<keyword evidence="7" id="KW-1185">Reference proteome</keyword>
<name>A0A833QQ96_9POAL</name>
<dbReference type="Gene3D" id="3.30.40.100">
    <property type="match status" value="1"/>
</dbReference>
<dbReference type="EMBL" id="SWLB01000024">
    <property type="protein sequence ID" value="KAF3322832.1"/>
    <property type="molecule type" value="Genomic_DNA"/>
</dbReference>
<feature type="region of interest" description="Disordered" evidence="4">
    <location>
        <begin position="191"/>
        <end position="215"/>
    </location>
</feature>
<feature type="compositionally biased region" description="Polar residues" evidence="4">
    <location>
        <begin position="663"/>
        <end position="672"/>
    </location>
</feature>
<feature type="compositionally biased region" description="Basic and acidic residues" evidence="4">
    <location>
        <begin position="347"/>
        <end position="379"/>
    </location>
</feature>
<gene>
    <name evidence="6" type="ORF">FCM35_KLT12821</name>
</gene>
<feature type="compositionally biased region" description="Low complexity" evidence="4">
    <location>
        <begin position="861"/>
        <end position="872"/>
    </location>
</feature>
<dbReference type="GO" id="GO:0008270">
    <property type="term" value="F:zinc ion binding"/>
    <property type="evidence" value="ECO:0007669"/>
    <property type="project" value="UniProtKB-KW"/>
</dbReference>
<proteinExistence type="predicted"/>
<comment type="caution">
    <text evidence="6">The sequence shown here is derived from an EMBL/GenBank/DDBJ whole genome shotgun (WGS) entry which is preliminary data.</text>
</comment>
<feature type="region of interest" description="Disordered" evidence="4">
    <location>
        <begin position="345"/>
        <end position="458"/>
    </location>
</feature>
<keyword evidence="2" id="KW-0863">Zinc-finger</keyword>
<evidence type="ECO:0000313" key="6">
    <source>
        <dbReference type="EMBL" id="KAF3322832.1"/>
    </source>
</evidence>
<dbReference type="InterPro" id="IPR056406">
    <property type="entry name" value="THD_CWZF3/5/7"/>
</dbReference>
<feature type="domain" description="CW-type" evidence="5">
    <location>
        <begin position="539"/>
        <end position="592"/>
    </location>
</feature>
<feature type="compositionally biased region" description="Low complexity" evidence="4">
    <location>
        <begin position="191"/>
        <end position="207"/>
    </location>
</feature>
<feature type="compositionally biased region" description="Polar residues" evidence="4">
    <location>
        <begin position="101"/>
        <end position="112"/>
    </location>
</feature>
<feature type="compositionally biased region" description="Basic and acidic residues" evidence="4">
    <location>
        <begin position="269"/>
        <end position="286"/>
    </location>
</feature>
<feature type="compositionally biased region" description="Basic residues" evidence="4">
    <location>
        <begin position="846"/>
        <end position="856"/>
    </location>
</feature>
<keyword evidence="1" id="KW-0479">Metal-binding</keyword>
<feature type="compositionally biased region" description="Basic and acidic residues" evidence="4">
    <location>
        <begin position="721"/>
        <end position="749"/>
    </location>
</feature>
<protein>
    <submittedName>
        <fullName evidence="6">CW-type Zinc Finger</fullName>
    </submittedName>
</protein>
<feature type="compositionally biased region" description="Polar residues" evidence="4">
    <location>
        <begin position="753"/>
        <end position="773"/>
    </location>
</feature>
<feature type="region of interest" description="Disordered" evidence="4">
    <location>
        <begin position="64"/>
        <end position="160"/>
    </location>
</feature>
<feature type="compositionally biased region" description="Basic and acidic residues" evidence="4">
    <location>
        <begin position="293"/>
        <end position="302"/>
    </location>
</feature>
<dbReference type="PANTHER" id="PTHR46524:SF7">
    <property type="entry name" value="CW-TYPE ZINC FINGER"/>
    <property type="match status" value="1"/>
</dbReference>
<keyword evidence="3" id="KW-0862">Zinc</keyword>